<dbReference type="GO" id="GO:0046983">
    <property type="term" value="F:protein dimerization activity"/>
    <property type="evidence" value="ECO:0007669"/>
    <property type="project" value="InterPro"/>
</dbReference>
<organism evidence="7">
    <name type="scientific">Glycine soja</name>
    <name type="common">Wild soybean</name>
    <dbReference type="NCBI Taxonomy" id="3848"/>
    <lineage>
        <taxon>Eukaryota</taxon>
        <taxon>Viridiplantae</taxon>
        <taxon>Streptophyta</taxon>
        <taxon>Embryophyta</taxon>
        <taxon>Tracheophyta</taxon>
        <taxon>Spermatophyta</taxon>
        <taxon>Magnoliopsida</taxon>
        <taxon>eudicotyledons</taxon>
        <taxon>Gunneridae</taxon>
        <taxon>Pentapetalae</taxon>
        <taxon>rosids</taxon>
        <taxon>fabids</taxon>
        <taxon>Fabales</taxon>
        <taxon>Fabaceae</taxon>
        <taxon>Papilionoideae</taxon>
        <taxon>50 kb inversion clade</taxon>
        <taxon>NPAAA clade</taxon>
        <taxon>indigoferoid/millettioid clade</taxon>
        <taxon>Phaseoleae</taxon>
        <taxon>Glycine</taxon>
        <taxon>Glycine subgen. Soja</taxon>
    </lineage>
</organism>
<feature type="domain" description="BHLH" evidence="6">
    <location>
        <begin position="386"/>
        <end position="436"/>
    </location>
</feature>
<dbReference type="SUPFAM" id="SSF47459">
    <property type="entry name" value="HLH, helix-loop-helix DNA-binding domain"/>
    <property type="match status" value="1"/>
</dbReference>
<dbReference type="Gene3D" id="4.10.280.10">
    <property type="entry name" value="Helix-loop-helix DNA-binding domain"/>
    <property type="match status" value="1"/>
</dbReference>
<sequence>MENQFFLNAGVPPQLHFEPSPHGHQPCPPPSWQSSLSSAMDVQVTVLNCSTEQTQDCFYNTTPTWDKSTDHGLQFDSALSSMVSSPAASNSNISSENFVIRELIGKLGNIGGGGGSDEISPHSQPLVGASFYINCNNNSTNTSCYSTPLSSPPKVNTIKIPTMVNHLVKEGMPPSLETPMSLNSTVAKFSADPGFAERAAKFSCFGSRSLNGRTTQLGLNNAELAQRSSLVENGKRLPRVSSSPSLKVLESQMGTQENKNSRLQDLMELANSQEESTISEQTPNGDTGVKPSPYVNSRKRKGPSKGKAKETSASINPPMAAEASEDWNAKRSKPNAGEGNENCQVKAEEESKGGNSNANDEKQNKSNSKPPEPPKDYIHVRARRGQATDSHSLAERVRREKISERMKLLQDLVPGCNKVTGKALMLDEIINYVQSLQRQVEFLSMKLASVNTRLDFSIESLISKDIFQSNNSLAHPIFLIDSSAPPFYGQHPQPNPAVHNNIPNGTMTHNSVDPLDTGLCQNLGMHLPHLNDFNEGGSQYAKPFSEDDLHTIIQMGFGQNANRITPIQSQSFNAWRNRKTTAVHNKKGFNLNDPLNY</sequence>
<dbReference type="PANTHER" id="PTHR12565">
    <property type="entry name" value="STEROL REGULATORY ELEMENT-BINDING PROTEIN"/>
    <property type="match status" value="1"/>
</dbReference>
<comment type="subcellular location">
    <subcellularLocation>
        <location evidence="1">Nucleus</location>
    </subcellularLocation>
</comment>
<gene>
    <name evidence="7" type="ORF">glysoja_050175</name>
</gene>
<keyword evidence="3" id="KW-0804">Transcription</keyword>
<evidence type="ECO:0000313" key="7">
    <source>
        <dbReference type="EMBL" id="KHN10339.1"/>
    </source>
</evidence>
<feature type="compositionally biased region" description="Polar residues" evidence="5">
    <location>
        <begin position="270"/>
        <end position="285"/>
    </location>
</feature>
<dbReference type="Proteomes" id="UP000053555">
    <property type="component" value="Unassembled WGS sequence"/>
</dbReference>
<evidence type="ECO:0000256" key="1">
    <source>
        <dbReference type="ARBA" id="ARBA00004123"/>
    </source>
</evidence>
<dbReference type="GO" id="GO:0005634">
    <property type="term" value="C:nucleus"/>
    <property type="evidence" value="ECO:0007669"/>
    <property type="project" value="UniProtKB-SubCell"/>
</dbReference>
<dbReference type="SMART" id="SM00353">
    <property type="entry name" value="HLH"/>
    <property type="match status" value="1"/>
</dbReference>
<keyword evidence="4" id="KW-0539">Nucleus</keyword>
<dbReference type="InterPro" id="IPR036638">
    <property type="entry name" value="HLH_DNA-bd_sf"/>
</dbReference>
<evidence type="ECO:0000259" key="6">
    <source>
        <dbReference type="PROSITE" id="PS50888"/>
    </source>
</evidence>
<dbReference type="FunFam" id="4.10.280.10:FF:000002">
    <property type="entry name" value="Basic helix-loop-helix transcription factor"/>
    <property type="match status" value="1"/>
</dbReference>
<feature type="compositionally biased region" description="Basic residues" evidence="5">
    <location>
        <begin position="297"/>
        <end position="306"/>
    </location>
</feature>
<dbReference type="InterPro" id="IPR011598">
    <property type="entry name" value="bHLH_dom"/>
</dbReference>
<protein>
    <submittedName>
        <fullName evidence="7">Transcription factor bHLH62</fullName>
    </submittedName>
</protein>
<feature type="region of interest" description="Disordered" evidence="5">
    <location>
        <begin position="12"/>
        <end position="35"/>
    </location>
</feature>
<evidence type="ECO:0000256" key="5">
    <source>
        <dbReference type="SAM" id="MobiDB-lite"/>
    </source>
</evidence>
<evidence type="ECO:0000256" key="2">
    <source>
        <dbReference type="ARBA" id="ARBA00023015"/>
    </source>
</evidence>
<name>A0A0B2PRP3_GLYSO</name>
<dbReference type="AlphaFoldDB" id="A0A0B2PRP3"/>
<feature type="compositionally biased region" description="Polar residues" evidence="5">
    <location>
        <begin position="252"/>
        <end position="263"/>
    </location>
</feature>
<dbReference type="GO" id="GO:0003700">
    <property type="term" value="F:DNA-binding transcription factor activity"/>
    <property type="evidence" value="ECO:0007669"/>
    <property type="project" value="TreeGrafter"/>
</dbReference>
<dbReference type="PROSITE" id="PS50888">
    <property type="entry name" value="BHLH"/>
    <property type="match status" value="1"/>
</dbReference>
<dbReference type="InterPro" id="IPR024097">
    <property type="entry name" value="bHLH_ZIP_TF"/>
</dbReference>
<dbReference type="CDD" id="cd18919">
    <property type="entry name" value="bHLH_AtBPE_like"/>
    <property type="match status" value="1"/>
</dbReference>
<feature type="region of interest" description="Disordered" evidence="5">
    <location>
        <begin position="233"/>
        <end position="377"/>
    </location>
</feature>
<proteinExistence type="predicted"/>
<dbReference type="EMBL" id="KN664687">
    <property type="protein sequence ID" value="KHN10339.1"/>
    <property type="molecule type" value="Genomic_DNA"/>
</dbReference>
<dbReference type="PANTHER" id="PTHR12565:SF184">
    <property type="entry name" value="BHLH TRANSCRIPTION FACTOR"/>
    <property type="match status" value="1"/>
</dbReference>
<keyword evidence="2" id="KW-0805">Transcription regulation</keyword>
<dbReference type="Pfam" id="PF00010">
    <property type="entry name" value="HLH"/>
    <property type="match status" value="1"/>
</dbReference>
<reference evidence="7" key="1">
    <citation type="submission" date="2014-07" db="EMBL/GenBank/DDBJ databases">
        <title>Identification of a novel salt tolerance gene in wild soybean by whole-genome sequencing.</title>
        <authorList>
            <person name="Lam H.-M."/>
            <person name="Qi X."/>
            <person name="Li M.-W."/>
            <person name="Liu X."/>
            <person name="Xie M."/>
            <person name="Ni M."/>
            <person name="Xu X."/>
        </authorList>
    </citation>
    <scope>NUCLEOTIDE SEQUENCE [LARGE SCALE GENOMIC DNA]</scope>
    <source>
        <tissue evidence="7">Root</tissue>
    </source>
</reference>
<evidence type="ECO:0000256" key="4">
    <source>
        <dbReference type="ARBA" id="ARBA00023242"/>
    </source>
</evidence>
<evidence type="ECO:0000256" key="3">
    <source>
        <dbReference type="ARBA" id="ARBA00023163"/>
    </source>
</evidence>
<accession>A0A0B2PRP3</accession>